<proteinExistence type="predicted"/>
<gene>
    <name evidence="2" type="ORF">tinsulaeT_36700</name>
</gene>
<comment type="caution">
    <text evidence="2">The sequence shown here is derived from an EMBL/GenBank/DDBJ whole genome shotgun (WGS) entry which is preliminary data.</text>
</comment>
<accession>A0ABQ6GZX4</accession>
<dbReference type="EMBL" id="BSST01000001">
    <property type="protein sequence ID" value="GLX80330.1"/>
    <property type="molecule type" value="Genomic_DNA"/>
</dbReference>
<dbReference type="Proteomes" id="UP001157186">
    <property type="component" value="Unassembled WGS sequence"/>
</dbReference>
<evidence type="ECO:0000313" key="3">
    <source>
        <dbReference type="Proteomes" id="UP001157186"/>
    </source>
</evidence>
<name>A0ABQ6GZX4_9GAMM</name>
<organism evidence="2 3">
    <name type="scientific">Thalassotalea insulae</name>
    <dbReference type="NCBI Taxonomy" id="2056778"/>
    <lineage>
        <taxon>Bacteria</taxon>
        <taxon>Pseudomonadati</taxon>
        <taxon>Pseudomonadota</taxon>
        <taxon>Gammaproteobacteria</taxon>
        <taxon>Alteromonadales</taxon>
        <taxon>Colwelliaceae</taxon>
        <taxon>Thalassotalea</taxon>
    </lineage>
</organism>
<keyword evidence="1" id="KW-0175">Coiled coil</keyword>
<evidence type="ECO:0008006" key="4">
    <source>
        <dbReference type="Google" id="ProtNLM"/>
    </source>
</evidence>
<evidence type="ECO:0000256" key="1">
    <source>
        <dbReference type="SAM" id="Coils"/>
    </source>
</evidence>
<protein>
    <recommendedName>
        <fullName evidence="4">DUF349 domain-containing protein</fullName>
    </recommendedName>
</protein>
<sequence>MIFSKFFKSAWQSKDVNVRIAAVNDELDSSNSEEHQILITLLENDSSELVRRAVLLKLNSFSLWLQASRENSNKKVREYAQQQVEAIVLDQHQVKLSLEEKYQFLAEAPKSALLDAWLNTESNIQLALKIFEKIAKPQLLISVFAHRQQLEFQLALLEQVENKELLEKLSKKANLPEVKKTITDKIALITEQEQKPAKITKKAQLALAKLLALKDVSQYSEVIDRKENIINEWQLLANEFDCLEQPQQQDFHDKYHDINQQLDKIFAHKVEAFEQQKIAQQLEQQRAEQGVAIEDKLAACEQTLSNSIFSDNAINETAFNSDINALVQQIETSVLSEQQKADYQAKCQQLQRRVEKLPEIAESVTEATHLISKISQLALPKELSQLNEKETQYLQWLDNFDQIKRKADGTLPESIINAYQEIVTQWQQALKPLHQAQKKHFIQAQKKLADVKRLVNSGKFNAAFGVFKKAETFYLALNDKQQARLARDYQFAQDKINELSDWEHYIATPRKQELLEQIKQLALQPVDNPLEQAALVKKYRQQWNLLGHAEDDKEQALNNDFNQLSEQAFAPCRLYYAEQEKLRTQHLALRQEILEQVKTFNQQLSNQEVDWKELDAKLNQFKQKWRNAGEVERSKYKVLNDEFNTLLKPAKTTLFQHQQDNIARKQALINQAQEHLASEEIENAAKQLKQLQIKWREIGYCGPKQENRLWQEFRAINDQVFERRAILNDSQKQQSAELEQAFVSQLEQIVAQSQTSDSIENLTKALAALSELQQAVKQNSGYFSGLTKKITQQSQVIEQQLAEQRKRAKQQDLITLFECLTQLASGGKDATAGGATLSKPWQKKLNNIPTKDADYQLRHRQTIVLEILAGLDSPDEDQQQRLALQVELMQDQMTSGQNINLEQTFVDWLMLGQLTELDLPLLTRVKPIILANIN</sequence>
<keyword evidence="3" id="KW-1185">Reference proteome</keyword>
<dbReference type="InterPro" id="IPR007139">
    <property type="entry name" value="DUF349"/>
</dbReference>
<dbReference type="RefSeq" id="WP_284246311.1">
    <property type="nucleotide sequence ID" value="NZ_BSST01000001.1"/>
</dbReference>
<feature type="coiled-coil region" evidence="1">
    <location>
        <begin position="662"/>
        <end position="694"/>
    </location>
</feature>
<evidence type="ECO:0000313" key="2">
    <source>
        <dbReference type="EMBL" id="GLX80330.1"/>
    </source>
</evidence>
<dbReference type="Pfam" id="PF03993">
    <property type="entry name" value="DUF349"/>
    <property type="match status" value="2"/>
</dbReference>
<reference evidence="2 3" key="1">
    <citation type="submission" date="2023-03" db="EMBL/GenBank/DDBJ databases">
        <title>Draft genome sequence of Thalassotalea insulae KCTC 62186T.</title>
        <authorList>
            <person name="Sawabe T."/>
        </authorList>
    </citation>
    <scope>NUCLEOTIDE SEQUENCE [LARGE SCALE GENOMIC DNA]</scope>
    <source>
        <strain evidence="2 3">KCTC 62186</strain>
    </source>
</reference>